<evidence type="ECO:0000313" key="4">
    <source>
        <dbReference type="Proteomes" id="UP000606786"/>
    </source>
</evidence>
<gene>
    <name evidence="3" type="ORF">CCAP1982_LOCUS10861</name>
</gene>
<keyword evidence="1" id="KW-0812">Transmembrane</keyword>
<reference evidence="3" key="1">
    <citation type="submission" date="2020-11" db="EMBL/GenBank/DDBJ databases">
        <authorList>
            <person name="Whitehead M."/>
        </authorList>
    </citation>
    <scope>NUCLEOTIDE SEQUENCE</scope>
    <source>
        <strain evidence="3">EGII</strain>
    </source>
</reference>
<dbReference type="AlphaFoldDB" id="A0A811UXF0"/>
<dbReference type="EMBL" id="CAJHJT010000034">
    <property type="protein sequence ID" value="CAD7002367.1"/>
    <property type="molecule type" value="Genomic_DNA"/>
</dbReference>
<protein>
    <submittedName>
        <fullName evidence="3">(Mediterranean fruit fly) hypothetical protein</fullName>
    </submittedName>
</protein>
<feature type="chain" id="PRO_5032856669" evidence="2">
    <location>
        <begin position="18"/>
        <end position="117"/>
    </location>
</feature>
<evidence type="ECO:0000313" key="3">
    <source>
        <dbReference type="EMBL" id="CAD7002367.1"/>
    </source>
</evidence>
<sequence>MKLLTLIYTTLVRIITAVNITPNVRHRCSGIIGCGCNATDPQDAFRKIAECSKEQTNPALPRQETWQFNILSAPLLLLLLMGTQQRVYSALWALSGLCCCWWWWFSATSACSTPSKT</sequence>
<organism evidence="3 4">
    <name type="scientific">Ceratitis capitata</name>
    <name type="common">Mediterranean fruit fly</name>
    <name type="synonym">Tephritis capitata</name>
    <dbReference type="NCBI Taxonomy" id="7213"/>
    <lineage>
        <taxon>Eukaryota</taxon>
        <taxon>Metazoa</taxon>
        <taxon>Ecdysozoa</taxon>
        <taxon>Arthropoda</taxon>
        <taxon>Hexapoda</taxon>
        <taxon>Insecta</taxon>
        <taxon>Pterygota</taxon>
        <taxon>Neoptera</taxon>
        <taxon>Endopterygota</taxon>
        <taxon>Diptera</taxon>
        <taxon>Brachycera</taxon>
        <taxon>Muscomorpha</taxon>
        <taxon>Tephritoidea</taxon>
        <taxon>Tephritidae</taxon>
        <taxon>Ceratitis</taxon>
        <taxon>Ceratitis</taxon>
    </lineage>
</organism>
<keyword evidence="1" id="KW-1133">Transmembrane helix</keyword>
<evidence type="ECO:0000256" key="2">
    <source>
        <dbReference type="SAM" id="SignalP"/>
    </source>
</evidence>
<comment type="caution">
    <text evidence="3">The sequence shown here is derived from an EMBL/GenBank/DDBJ whole genome shotgun (WGS) entry which is preliminary data.</text>
</comment>
<dbReference type="Proteomes" id="UP000606786">
    <property type="component" value="Unassembled WGS sequence"/>
</dbReference>
<accession>A0A811UXF0</accession>
<name>A0A811UXF0_CERCA</name>
<keyword evidence="2" id="KW-0732">Signal</keyword>
<proteinExistence type="predicted"/>
<keyword evidence="4" id="KW-1185">Reference proteome</keyword>
<keyword evidence="1" id="KW-0472">Membrane</keyword>
<feature type="transmembrane region" description="Helical" evidence="1">
    <location>
        <begin position="87"/>
        <end position="105"/>
    </location>
</feature>
<feature type="signal peptide" evidence="2">
    <location>
        <begin position="1"/>
        <end position="17"/>
    </location>
</feature>
<evidence type="ECO:0000256" key="1">
    <source>
        <dbReference type="SAM" id="Phobius"/>
    </source>
</evidence>